<dbReference type="Proteomes" id="UP000610459">
    <property type="component" value="Unassembled WGS sequence"/>
</dbReference>
<evidence type="ECO:0000313" key="1">
    <source>
        <dbReference type="EMBL" id="MBD8128761.1"/>
    </source>
</evidence>
<dbReference type="EMBL" id="JACYNR010000021">
    <property type="protein sequence ID" value="MBD8128761.1"/>
    <property type="molecule type" value="Genomic_DNA"/>
</dbReference>
<protein>
    <submittedName>
        <fullName evidence="1">ParB/RepB/Spo0J family partition protein</fullName>
    </submittedName>
</protein>
<name>A0ACC5PU58_ENTAG</name>
<keyword evidence="2" id="KW-1185">Reference proteome</keyword>
<organism evidence="1 2">
    <name type="scientific">Enterobacter agglomerans</name>
    <name type="common">Erwinia herbicola</name>
    <name type="synonym">Pantoea agglomerans</name>
    <dbReference type="NCBI Taxonomy" id="549"/>
    <lineage>
        <taxon>Bacteria</taxon>
        <taxon>Pseudomonadati</taxon>
        <taxon>Pseudomonadota</taxon>
        <taxon>Gammaproteobacteria</taxon>
        <taxon>Enterobacterales</taxon>
        <taxon>Erwiniaceae</taxon>
        <taxon>Pantoea</taxon>
        <taxon>Pantoea agglomerans group</taxon>
    </lineage>
</organism>
<evidence type="ECO:0000313" key="2">
    <source>
        <dbReference type="Proteomes" id="UP000610459"/>
    </source>
</evidence>
<accession>A0ACC5PU58</accession>
<sequence length="443" mass="49297">MSTLARIYDDKKNSDTDITTRKTYLLGVDELYVETNYNIRDIDQTHVEEFRDAFIAGEHVPPLAVKVTEKGIKIIDGHHRYYGAKLAQEAGYTLRLECKDFVGSEADSVAFMVTSSQGRALLPLERAAAYQRLVNQGLEPAEIAAKVKRSITDVEQHLQLLTVGEPLIEMVKSGEVAATTAVALQREHGVKASSVAQEQMQKAKAAGKKKLTKTDAMPQFSAAQARKLAELIAKHSQTEQSDEGARITLTFETDLHAAELMDIILIAKEHYGVTQSASEQTTSVKADNGDDLPLLKHEILEQSGVEAWACVIAAFKMKAEYTYSESKYAHTWAADSVENPTCVTVPAETIAKAVRLIKEHHDDLELKLWVSEQYDDPELAKEQLQRFAAVLIDVRQDRPCTVQEFIALVEQTNRDCWTNIRMLRQAVREVVGQMKILDLGATG</sequence>
<gene>
    <name evidence="1" type="ORF">IFT41_21915</name>
</gene>
<proteinExistence type="predicted"/>
<reference evidence="1 2" key="1">
    <citation type="journal article" date="2020" name="FEMS Microbiol. Ecol.">
        <title>Temporal dynamics of bacterial communities during seed development and maturation.</title>
        <authorList>
            <person name="Chesneau G."/>
            <person name="Torres-Cortes G."/>
            <person name="Briand M."/>
            <person name="Darrasse A."/>
            <person name="Preveaux A."/>
            <person name="Marais C."/>
            <person name="Jacques M.A."/>
            <person name="Shade A."/>
            <person name="Barret M."/>
        </authorList>
    </citation>
    <scope>NUCLEOTIDE SEQUENCE [LARGE SCALE GENOMIC DNA]</scope>
    <source>
        <strain evidence="1 2">CFBP13709</strain>
    </source>
</reference>
<comment type="caution">
    <text evidence="1">The sequence shown here is derived from an EMBL/GenBank/DDBJ whole genome shotgun (WGS) entry which is preliminary data.</text>
</comment>